<dbReference type="Proteomes" id="UP001176941">
    <property type="component" value="Chromosome 2"/>
</dbReference>
<evidence type="ECO:0000313" key="3">
    <source>
        <dbReference type="EMBL" id="CAI9160568.1"/>
    </source>
</evidence>
<accession>A0ABN8YG65</accession>
<keyword evidence="2" id="KW-1133">Transmembrane helix</keyword>
<name>A0ABN8YG65_RANTA</name>
<keyword evidence="2" id="KW-0812">Transmembrane</keyword>
<reference evidence="3" key="1">
    <citation type="submission" date="2023-04" db="EMBL/GenBank/DDBJ databases">
        <authorList>
            <consortium name="ELIXIR-Norway"/>
        </authorList>
    </citation>
    <scope>NUCLEOTIDE SEQUENCE [LARGE SCALE GENOMIC DNA]</scope>
</reference>
<sequence>MLVSSDRSTCLPAAVTLTSELLFSFHSPHHTRPLIPHYSLKIFCFIVTPISTLISTSMWMILQISFSAIPVDLIFPLISATPVLVILSTLWLPVKLPRQVSIQALSDTPLRTPPTSLQPTSSTTDSNCLSY</sequence>
<feature type="region of interest" description="Disordered" evidence="1">
    <location>
        <begin position="111"/>
        <end position="131"/>
    </location>
</feature>
<feature type="transmembrane region" description="Helical" evidence="2">
    <location>
        <begin position="74"/>
        <end position="94"/>
    </location>
</feature>
<dbReference type="EMBL" id="OX459938">
    <property type="protein sequence ID" value="CAI9160568.1"/>
    <property type="molecule type" value="Genomic_DNA"/>
</dbReference>
<gene>
    <name evidence="3" type="ORF">MRATA1EN1_LOCUS9530</name>
</gene>
<protein>
    <submittedName>
        <fullName evidence="3">Uncharacterized protein</fullName>
    </submittedName>
</protein>
<evidence type="ECO:0000313" key="4">
    <source>
        <dbReference type="Proteomes" id="UP001176941"/>
    </source>
</evidence>
<feature type="transmembrane region" description="Helical" evidence="2">
    <location>
        <begin position="42"/>
        <end position="62"/>
    </location>
</feature>
<evidence type="ECO:0000256" key="1">
    <source>
        <dbReference type="SAM" id="MobiDB-lite"/>
    </source>
</evidence>
<proteinExistence type="predicted"/>
<keyword evidence="4" id="KW-1185">Reference proteome</keyword>
<keyword evidence="2" id="KW-0472">Membrane</keyword>
<organism evidence="3 4">
    <name type="scientific">Rangifer tarandus platyrhynchus</name>
    <name type="common">Svalbard reindeer</name>
    <dbReference type="NCBI Taxonomy" id="3082113"/>
    <lineage>
        <taxon>Eukaryota</taxon>
        <taxon>Metazoa</taxon>
        <taxon>Chordata</taxon>
        <taxon>Craniata</taxon>
        <taxon>Vertebrata</taxon>
        <taxon>Euteleostomi</taxon>
        <taxon>Mammalia</taxon>
        <taxon>Eutheria</taxon>
        <taxon>Laurasiatheria</taxon>
        <taxon>Artiodactyla</taxon>
        <taxon>Ruminantia</taxon>
        <taxon>Pecora</taxon>
        <taxon>Cervidae</taxon>
        <taxon>Odocoileinae</taxon>
        <taxon>Rangifer</taxon>
    </lineage>
</organism>
<evidence type="ECO:0000256" key="2">
    <source>
        <dbReference type="SAM" id="Phobius"/>
    </source>
</evidence>